<dbReference type="KEGG" id="xne:XNC1_1645"/>
<evidence type="ECO:0000313" key="1">
    <source>
        <dbReference type="EMBL" id="CBJ89707.1"/>
    </source>
</evidence>
<sequence>MMINSRALWGDILAIPVYLAVRGGL</sequence>
<gene>
    <name evidence="1" type="ordered locus">XNC1_1645</name>
</gene>
<organism evidence="1 2">
    <name type="scientific">Xenorhabdus nematophila (strain ATCC 19061 / DSM 3370 / CCUG 14189 / LMG 1036 / NCIMB 9965 / AN6)</name>
    <dbReference type="NCBI Taxonomy" id="406817"/>
    <lineage>
        <taxon>Bacteria</taxon>
        <taxon>Pseudomonadati</taxon>
        <taxon>Pseudomonadota</taxon>
        <taxon>Gammaproteobacteria</taxon>
        <taxon>Enterobacterales</taxon>
        <taxon>Morganellaceae</taxon>
        <taxon>Xenorhabdus</taxon>
    </lineage>
</organism>
<accession>D3VC54</accession>
<dbReference type="AlphaFoldDB" id="D3VC54"/>
<name>D3VC54_XENNA</name>
<keyword evidence="2" id="KW-1185">Reference proteome</keyword>
<dbReference type="EMBL" id="FN667742">
    <property type="protein sequence ID" value="CBJ89707.1"/>
    <property type="molecule type" value="Genomic_DNA"/>
</dbReference>
<protein>
    <submittedName>
        <fullName evidence="1">Uncharacterized protein</fullName>
    </submittedName>
</protein>
<proteinExistence type="predicted"/>
<evidence type="ECO:0000313" key="2">
    <source>
        <dbReference type="Proteomes" id="UP000008075"/>
    </source>
</evidence>
<reference evidence="1 2" key="1">
    <citation type="journal article" date="2011" name="PLoS ONE">
        <title>The entomopathogenic bacterial endosymbionts xenorhabdus and photorhabdus: convergent lifestyles from divergent genomes.</title>
        <authorList>
            <person name="Chaston J.M."/>
            <person name="Suen G."/>
            <person name="Tucker S.L."/>
            <person name="Andersen A.W."/>
            <person name="Bhasin A."/>
            <person name="Bode E."/>
            <person name="Bode H.B."/>
            <person name="Brachmann A.O."/>
            <person name="Cowles C.E."/>
            <person name="Cowles K.N."/>
            <person name="Darby C."/>
            <person name="de Leon L."/>
            <person name="Drace K."/>
            <person name="Du Z."/>
            <person name="Givaudan A."/>
            <person name="Herbert Tran E.E."/>
            <person name="Jewell K.A."/>
            <person name="Knack J.J."/>
            <person name="Krasomil-Osterfeld K.C."/>
            <person name="Kukor R."/>
            <person name="Lanois A."/>
            <person name="Latreille P."/>
            <person name="Leimgruber N.K."/>
            <person name="Lipke C.M."/>
            <person name="Liu R."/>
            <person name="Lu X."/>
            <person name="Martens E.C."/>
            <person name="Marri P.R."/>
            <person name="Medigue C."/>
            <person name="Menard M.L."/>
            <person name="Miller N.M."/>
            <person name="Morales-Soto N."/>
            <person name="Norton S."/>
            <person name="Ogier J.C."/>
            <person name="Orchard S.S."/>
            <person name="Park D."/>
            <person name="Park Y."/>
            <person name="Qurollo B.A."/>
            <person name="Sugar D.R."/>
            <person name="Richards G.R."/>
            <person name="Rouy Z."/>
            <person name="Slominski B."/>
            <person name="Slominski K."/>
            <person name="Snyder H."/>
            <person name="Tjaden B.C."/>
            <person name="van der Hoeven R."/>
            <person name="Welch R.D."/>
            <person name="Wheeler C."/>
            <person name="Xiang B."/>
            <person name="Barbazuk B."/>
            <person name="Gaudriault S."/>
            <person name="Goodner B."/>
            <person name="Slater S.C."/>
            <person name="Forst S."/>
            <person name="Goldman B.S."/>
            <person name="Goodrich-Blair H."/>
        </authorList>
    </citation>
    <scope>NUCLEOTIDE SEQUENCE [LARGE SCALE GENOMIC DNA]</scope>
    <source>
        <strain evidence="2">ATCC 19061 / DSM 3370 / CCUG 14189 / LMG 1036 / NCIMB 9965 / AN6</strain>
    </source>
</reference>
<dbReference type="HOGENOM" id="CLU_3421310_0_0_6"/>
<dbReference type="Proteomes" id="UP000008075">
    <property type="component" value="Chromosome"/>
</dbReference>